<organism evidence="1 2">
    <name type="scientific">Romanomermis culicivorax</name>
    <name type="common">Nematode worm</name>
    <dbReference type="NCBI Taxonomy" id="13658"/>
    <lineage>
        <taxon>Eukaryota</taxon>
        <taxon>Metazoa</taxon>
        <taxon>Ecdysozoa</taxon>
        <taxon>Nematoda</taxon>
        <taxon>Enoplea</taxon>
        <taxon>Dorylaimia</taxon>
        <taxon>Mermithida</taxon>
        <taxon>Mermithoidea</taxon>
        <taxon>Mermithidae</taxon>
        <taxon>Romanomermis</taxon>
    </lineage>
</organism>
<dbReference type="Proteomes" id="UP000887565">
    <property type="component" value="Unplaced"/>
</dbReference>
<keyword evidence="1" id="KW-1185">Reference proteome</keyword>
<accession>A0A915JHZ7</accession>
<evidence type="ECO:0000313" key="2">
    <source>
        <dbReference type="WBParaSite" id="nRc.2.0.1.t25760-RA"/>
    </source>
</evidence>
<name>A0A915JHZ7_ROMCU</name>
<dbReference type="WBParaSite" id="nRc.2.0.1.t25760-RA">
    <property type="protein sequence ID" value="nRc.2.0.1.t25760-RA"/>
    <property type="gene ID" value="nRc.2.0.1.g25760"/>
</dbReference>
<evidence type="ECO:0000313" key="1">
    <source>
        <dbReference type="Proteomes" id="UP000887565"/>
    </source>
</evidence>
<dbReference type="AlphaFoldDB" id="A0A915JHZ7"/>
<sequence>MHIEKTTTTRKTAKKLFVKYNLVAVDFKSNVIKRMLVREPAKRATLKEIAALPWVKTGDFGHAQILPVISRDHVNDDLHEQIIEQMVVGNIASAEDICKTKIEKSGSWLNN</sequence>
<dbReference type="InterPro" id="IPR011009">
    <property type="entry name" value="Kinase-like_dom_sf"/>
</dbReference>
<protein>
    <submittedName>
        <fullName evidence="2">Uncharacterized protein</fullName>
    </submittedName>
</protein>
<reference evidence="2" key="1">
    <citation type="submission" date="2022-11" db="UniProtKB">
        <authorList>
            <consortium name="WormBaseParasite"/>
        </authorList>
    </citation>
    <scope>IDENTIFICATION</scope>
</reference>
<dbReference type="SUPFAM" id="SSF56112">
    <property type="entry name" value="Protein kinase-like (PK-like)"/>
    <property type="match status" value="1"/>
</dbReference>
<proteinExistence type="predicted"/>